<proteinExistence type="predicted"/>
<reference evidence="1 2" key="1">
    <citation type="submission" date="2020-08" db="EMBL/GenBank/DDBJ databases">
        <title>Genome public.</title>
        <authorList>
            <person name="Liu C."/>
            <person name="Sun Q."/>
        </authorList>
    </citation>
    <scope>NUCLEOTIDE SEQUENCE [LARGE SCALE GENOMIC DNA]</scope>
    <source>
        <strain evidence="1 2">NSJ-46</strain>
    </source>
</reference>
<sequence>MKKNKLLEDQVAAYKGKYSAALEAMYDSQRNNFLQSIGEAPKDTMPTILREFLDRATDNESHETADYGWLEPDGTFHEVEWGEHTKWADDYMREHMTDDEWLESEFYNSGDYLTQRGWVLLHNPAQGIAIPTKDPTKRYTKAQQDFLYGYYIDRNQSDRANEIMEE</sequence>
<dbReference type="Proteomes" id="UP000657421">
    <property type="component" value="Unassembled WGS sequence"/>
</dbReference>
<name>A0ABR7NB35_9FIRM</name>
<dbReference type="EMBL" id="JACRSZ010000011">
    <property type="protein sequence ID" value="MBC8573619.1"/>
    <property type="molecule type" value="Genomic_DNA"/>
</dbReference>
<evidence type="ECO:0000313" key="2">
    <source>
        <dbReference type="Proteomes" id="UP000657421"/>
    </source>
</evidence>
<gene>
    <name evidence="1" type="ORF">H8716_11085</name>
</gene>
<accession>A0ABR7NB35</accession>
<comment type="caution">
    <text evidence="1">The sequence shown here is derived from an EMBL/GenBank/DDBJ whole genome shotgun (WGS) entry which is preliminary data.</text>
</comment>
<organism evidence="1 2">
    <name type="scientific">Jingyaoa shaoxingensis</name>
    <dbReference type="NCBI Taxonomy" id="2763671"/>
    <lineage>
        <taxon>Bacteria</taxon>
        <taxon>Bacillati</taxon>
        <taxon>Bacillota</taxon>
        <taxon>Clostridia</taxon>
        <taxon>Lachnospirales</taxon>
        <taxon>Lachnospiraceae</taxon>
        <taxon>Jingyaoa</taxon>
    </lineage>
</organism>
<protein>
    <submittedName>
        <fullName evidence="1">Uncharacterized protein</fullName>
    </submittedName>
</protein>
<keyword evidence="2" id="KW-1185">Reference proteome</keyword>
<dbReference type="RefSeq" id="WP_249308908.1">
    <property type="nucleotide sequence ID" value="NZ_JACRSZ010000011.1"/>
</dbReference>
<evidence type="ECO:0000313" key="1">
    <source>
        <dbReference type="EMBL" id="MBC8573619.1"/>
    </source>
</evidence>